<evidence type="ECO:0000313" key="1">
    <source>
        <dbReference type="EMBL" id="KMQ85012.1"/>
    </source>
</evidence>
<sequence>MALEIPTWLNLCFMEKTLRKSENDNSIQVIDIFSKPATDKGDNYGSDMVRVIVDYSRDQSGRKITEKKSVVVKIEPTIEGVRKNLLN</sequence>
<keyword evidence="2" id="KW-1185">Reference proteome</keyword>
<evidence type="ECO:0000313" key="2">
    <source>
        <dbReference type="Proteomes" id="UP000036403"/>
    </source>
</evidence>
<dbReference type="EMBL" id="LBMM01014888">
    <property type="protein sequence ID" value="KMQ85012.1"/>
    <property type="molecule type" value="Genomic_DNA"/>
</dbReference>
<dbReference type="Pfam" id="PF02958">
    <property type="entry name" value="EcKL"/>
    <property type="match status" value="1"/>
</dbReference>
<dbReference type="Proteomes" id="UP000036403">
    <property type="component" value="Unassembled WGS sequence"/>
</dbReference>
<dbReference type="PaxDb" id="67767-A0A0J7K3U1"/>
<protein>
    <submittedName>
        <fullName evidence="1">Uncharacterized protein</fullName>
    </submittedName>
</protein>
<organism evidence="1 2">
    <name type="scientific">Lasius niger</name>
    <name type="common">Black garden ant</name>
    <dbReference type="NCBI Taxonomy" id="67767"/>
    <lineage>
        <taxon>Eukaryota</taxon>
        <taxon>Metazoa</taxon>
        <taxon>Ecdysozoa</taxon>
        <taxon>Arthropoda</taxon>
        <taxon>Hexapoda</taxon>
        <taxon>Insecta</taxon>
        <taxon>Pterygota</taxon>
        <taxon>Neoptera</taxon>
        <taxon>Endopterygota</taxon>
        <taxon>Hymenoptera</taxon>
        <taxon>Apocrita</taxon>
        <taxon>Aculeata</taxon>
        <taxon>Formicoidea</taxon>
        <taxon>Formicidae</taxon>
        <taxon>Formicinae</taxon>
        <taxon>Lasius</taxon>
        <taxon>Lasius</taxon>
    </lineage>
</organism>
<comment type="caution">
    <text evidence="1">The sequence shown here is derived from an EMBL/GenBank/DDBJ whole genome shotgun (WGS) entry which is preliminary data.</text>
</comment>
<proteinExistence type="predicted"/>
<gene>
    <name evidence="1" type="ORF">RF55_16733</name>
</gene>
<dbReference type="InterPro" id="IPR004119">
    <property type="entry name" value="EcKL"/>
</dbReference>
<dbReference type="AlphaFoldDB" id="A0A0J7K3U1"/>
<accession>A0A0J7K3U1</accession>
<name>A0A0J7K3U1_LASNI</name>
<dbReference type="OrthoDB" id="7548520at2759"/>
<reference evidence="1 2" key="1">
    <citation type="submission" date="2015-04" db="EMBL/GenBank/DDBJ databases">
        <title>Lasius niger genome sequencing.</title>
        <authorList>
            <person name="Konorov E.A."/>
            <person name="Nikitin M.A."/>
            <person name="Kirill M.V."/>
            <person name="Chang P."/>
        </authorList>
    </citation>
    <scope>NUCLEOTIDE SEQUENCE [LARGE SCALE GENOMIC DNA]</scope>
    <source>
        <tissue evidence="1">Whole</tissue>
    </source>
</reference>